<name>A0ACB5S2G9_9PEZI</name>
<sequence length="160" mass="18054">MASASRASLPETEADIHEQIRQTEQRLLELNRKLRAKKVAQKFMEFIAAFTTEPNVGSLLDDMEDLAGRASTAKERSKLWVDTRDAVSLILDTSTSGLPFHHFTDEEISALGEFKACMEADKMSMEALCDPKATTVCRLIREMERKTLKHCDDGENTMEE</sequence>
<accession>A0ACB5S2G9</accession>
<gene>
    <name evidence="1" type="primary">g11515</name>
    <name evidence="1" type="ORF">NpPPO83_00011515</name>
</gene>
<reference evidence="1" key="1">
    <citation type="submission" date="2024-09" db="EMBL/GenBank/DDBJ databases">
        <title>Draft Genome Sequences of Neofusicoccum parvum.</title>
        <authorList>
            <person name="Ashida A."/>
            <person name="Camagna M."/>
            <person name="Tanaka A."/>
            <person name="Takemoto D."/>
        </authorList>
    </citation>
    <scope>NUCLEOTIDE SEQUENCE</scope>
    <source>
        <strain evidence="1">PPO83</strain>
    </source>
</reference>
<evidence type="ECO:0000313" key="1">
    <source>
        <dbReference type="EMBL" id="GME26946.1"/>
    </source>
</evidence>
<organism evidence="1 2">
    <name type="scientific">Neofusicoccum parvum</name>
    <dbReference type="NCBI Taxonomy" id="310453"/>
    <lineage>
        <taxon>Eukaryota</taxon>
        <taxon>Fungi</taxon>
        <taxon>Dikarya</taxon>
        <taxon>Ascomycota</taxon>
        <taxon>Pezizomycotina</taxon>
        <taxon>Dothideomycetes</taxon>
        <taxon>Dothideomycetes incertae sedis</taxon>
        <taxon>Botryosphaeriales</taxon>
        <taxon>Botryosphaeriaceae</taxon>
        <taxon>Neofusicoccum</taxon>
    </lineage>
</organism>
<evidence type="ECO:0000313" key="2">
    <source>
        <dbReference type="Proteomes" id="UP001165186"/>
    </source>
</evidence>
<dbReference type="Proteomes" id="UP001165186">
    <property type="component" value="Unassembled WGS sequence"/>
</dbReference>
<keyword evidence="2" id="KW-1185">Reference proteome</keyword>
<dbReference type="EMBL" id="BSXG01000032">
    <property type="protein sequence ID" value="GME26946.1"/>
    <property type="molecule type" value="Genomic_DNA"/>
</dbReference>
<comment type="caution">
    <text evidence="1">The sequence shown here is derived from an EMBL/GenBank/DDBJ whole genome shotgun (WGS) entry which is preliminary data.</text>
</comment>
<proteinExistence type="predicted"/>
<protein>
    <submittedName>
        <fullName evidence="1">Uncharacterized protein</fullName>
    </submittedName>
</protein>